<dbReference type="Proteomes" id="UP000008810">
    <property type="component" value="Chromosome 2"/>
</dbReference>
<dbReference type="AlphaFoldDB" id="A0A0Q3IGC9"/>
<sequence length="308" mass="34770">MGFSIHKLDLYDGAEKVDLAWQAPAHRMSTDSPDLWSFAALGSKIVSMGPIKFVGDHIPFAYDTETAGLSVVPGFPPAPSGWRHAAAVGNTPYMFGTDSDGRMRSSASRFDAHWYWSWDGIATPLPFRVGDMESIATHPERGGRHLFTSEWRHLGGWNLPFYGQAHYDDELGAWIGLHKGETSESGFHWARADGLLCSCDAPSPYKSPTQPAWKLCEKDRLFHPDRHEHGPSLVYMGDSTYSLVEILSHEKLWSKRYRSVGNRSAVRVATFRLKYDKNGDLVTTASRPDRFFHFSRFVEGYKVHAFWI</sequence>
<dbReference type="InParanoid" id="A0A0Q3IGC9"/>
<dbReference type="Gramene" id="KQK04971">
    <property type="protein sequence ID" value="KQK04971"/>
    <property type="gene ID" value="BRADI_2g17083v3"/>
</dbReference>
<evidence type="ECO:0000313" key="3">
    <source>
        <dbReference type="Proteomes" id="UP000008810"/>
    </source>
</evidence>
<accession>A0A0Q3IGC9</accession>
<proteinExistence type="predicted"/>
<dbReference type="EnsemblPlants" id="KQK04971">
    <property type="protein sequence ID" value="KQK04971"/>
    <property type="gene ID" value="BRADI_2g17083v3"/>
</dbReference>
<protein>
    <submittedName>
        <fullName evidence="1 2">Uncharacterized protein</fullName>
    </submittedName>
</protein>
<dbReference type="EMBL" id="CM000881">
    <property type="protein sequence ID" value="KQK04971.1"/>
    <property type="molecule type" value="Genomic_DNA"/>
</dbReference>
<dbReference type="PANTHER" id="PTHR33085:SF87">
    <property type="entry name" value="DUF1618 DOMAIN-CONTAINING PROTEIN"/>
    <property type="match status" value="1"/>
</dbReference>
<evidence type="ECO:0000313" key="2">
    <source>
        <dbReference type="EnsemblPlants" id="KQK04971"/>
    </source>
</evidence>
<keyword evidence="3" id="KW-1185">Reference proteome</keyword>
<reference evidence="2" key="3">
    <citation type="submission" date="2018-08" db="UniProtKB">
        <authorList>
            <consortium name="EnsemblPlants"/>
        </authorList>
    </citation>
    <scope>IDENTIFICATION</scope>
    <source>
        <strain evidence="2">cv. Bd21</strain>
    </source>
</reference>
<dbReference type="InterPro" id="IPR012871">
    <property type="entry name" value="DUF1668_ORYSA"/>
</dbReference>
<evidence type="ECO:0000313" key="1">
    <source>
        <dbReference type="EMBL" id="KQK04971.1"/>
    </source>
</evidence>
<organism evidence="1">
    <name type="scientific">Brachypodium distachyon</name>
    <name type="common">Purple false brome</name>
    <name type="synonym">Trachynia distachya</name>
    <dbReference type="NCBI Taxonomy" id="15368"/>
    <lineage>
        <taxon>Eukaryota</taxon>
        <taxon>Viridiplantae</taxon>
        <taxon>Streptophyta</taxon>
        <taxon>Embryophyta</taxon>
        <taxon>Tracheophyta</taxon>
        <taxon>Spermatophyta</taxon>
        <taxon>Magnoliopsida</taxon>
        <taxon>Liliopsida</taxon>
        <taxon>Poales</taxon>
        <taxon>Poaceae</taxon>
        <taxon>BOP clade</taxon>
        <taxon>Pooideae</taxon>
        <taxon>Stipodae</taxon>
        <taxon>Brachypodieae</taxon>
        <taxon>Brachypodium</taxon>
    </lineage>
</organism>
<gene>
    <name evidence="1" type="ORF">BRADI_2g17083v3</name>
</gene>
<name>A0A0Q3IGC9_BRADI</name>
<reference evidence="1 2" key="1">
    <citation type="journal article" date="2010" name="Nature">
        <title>Genome sequencing and analysis of the model grass Brachypodium distachyon.</title>
        <authorList>
            <consortium name="International Brachypodium Initiative"/>
        </authorList>
    </citation>
    <scope>NUCLEOTIDE SEQUENCE [LARGE SCALE GENOMIC DNA]</scope>
    <source>
        <strain evidence="1 2">Bd21</strain>
    </source>
</reference>
<dbReference type="Pfam" id="PF07893">
    <property type="entry name" value="DUF1668"/>
    <property type="match status" value="1"/>
</dbReference>
<dbReference type="OrthoDB" id="10515128at2759"/>
<dbReference type="PANTHER" id="PTHR33085">
    <property type="entry name" value="OS12G0113100 PROTEIN-RELATED"/>
    <property type="match status" value="1"/>
</dbReference>
<reference evidence="1" key="2">
    <citation type="submission" date="2017-06" db="EMBL/GenBank/DDBJ databases">
        <title>WGS assembly of Brachypodium distachyon.</title>
        <authorList>
            <consortium name="The International Brachypodium Initiative"/>
            <person name="Lucas S."/>
            <person name="Harmon-Smith M."/>
            <person name="Lail K."/>
            <person name="Tice H."/>
            <person name="Grimwood J."/>
            <person name="Bruce D."/>
            <person name="Barry K."/>
            <person name="Shu S."/>
            <person name="Lindquist E."/>
            <person name="Wang M."/>
            <person name="Pitluck S."/>
            <person name="Vogel J.P."/>
            <person name="Garvin D.F."/>
            <person name="Mockler T.C."/>
            <person name="Schmutz J."/>
            <person name="Rokhsar D."/>
            <person name="Bevan M.W."/>
        </authorList>
    </citation>
    <scope>NUCLEOTIDE SEQUENCE</scope>
    <source>
        <strain evidence="1">Bd21</strain>
    </source>
</reference>